<dbReference type="Proteomes" id="UP000244755">
    <property type="component" value="Chromosome 1"/>
</dbReference>
<evidence type="ECO:0000256" key="1">
    <source>
        <dbReference type="ARBA" id="ARBA00022741"/>
    </source>
</evidence>
<dbReference type="InterPro" id="IPR050625">
    <property type="entry name" value="ParA/MinD_ATPase"/>
</dbReference>
<dbReference type="GO" id="GO:0051782">
    <property type="term" value="P:negative regulation of cell division"/>
    <property type="evidence" value="ECO:0007669"/>
    <property type="project" value="TreeGrafter"/>
</dbReference>
<keyword evidence="4" id="KW-1185">Reference proteome</keyword>
<evidence type="ECO:0000256" key="2">
    <source>
        <dbReference type="ARBA" id="ARBA00022840"/>
    </source>
</evidence>
<evidence type="ECO:0000313" key="4">
    <source>
        <dbReference type="Proteomes" id="UP000244755"/>
    </source>
</evidence>
<keyword evidence="1" id="KW-0547">Nucleotide-binding</keyword>
<dbReference type="OrthoDB" id="9783172at2"/>
<dbReference type="RefSeq" id="WP_099953215.1">
    <property type="nucleotide sequence ID" value="NZ_CP028843.1"/>
</dbReference>
<accession>A0A2R4WIH0</accession>
<gene>
    <name evidence="3" type="ORF">DA075_10815</name>
</gene>
<dbReference type="GO" id="GO:0005829">
    <property type="term" value="C:cytosol"/>
    <property type="evidence" value="ECO:0007669"/>
    <property type="project" value="TreeGrafter"/>
</dbReference>
<evidence type="ECO:0000313" key="3">
    <source>
        <dbReference type="EMBL" id="AWB21341.1"/>
    </source>
</evidence>
<reference evidence="3 4" key="1">
    <citation type="submission" date="2018-04" db="EMBL/GenBank/DDBJ databases">
        <title>Methylobacterium sp. PR1016A genome.</title>
        <authorList>
            <person name="Park W."/>
        </authorList>
    </citation>
    <scope>NUCLEOTIDE SEQUENCE [LARGE SCALE GENOMIC DNA]</scope>
    <source>
        <strain evidence="3 4">PR1016A</strain>
    </source>
</reference>
<dbReference type="SUPFAM" id="SSF52172">
    <property type="entry name" value="CheY-like"/>
    <property type="match status" value="1"/>
</dbReference>
<protein>
    <submittedName>
        <fullName evidence="3">CtpF protein</fullName>
    </submittedName>
</protein>
<proteinExistence type="predicted"/>
<organism evidence="3 4">
    <name type="scientific">Methylobacterium currus</name>
    <dbReference type="NCBI Taxonomy" id="2051553"/>
    <lineage>
        <taxon>Bacteria</taxon>
        <taxon>Pseudomonadati</taxon>
        <taxon>Pseudomonadota</taxon>
        <taxon>Alphaproteobacteria</taxon>
        <taxon>Hyphomicrobiales</taxon>
        <taxon>Methylobacteriaceae</taxon>
        <taxon>Methylobacterium</taxon>
    </lineage>
</organism>
<dbReference type="KEGG" id="mee:DA075_10815"/>
<dbReference type="Gene3D" id="3.40.50.2300">
    <property type="match status" value="1"/>
</dbReference>
<dbReference type="Gene3D" id="3.40.50.300">
    <property type="entry name" value="P-loop containing nucleotide triphosphate hydrolases"/>
    <property type="match status" value="1"/>
</dbReference>
<keyword evidence="2" id="KW-0067">ATP-binding</keyword>
<dbReference type="GO" id="GO:0016887">
    <property type="term" value="F:ATP hydrolysis activity"/>
    <property type="evidence" value="ECO:0007669"/>
    <property type="project" value="TreeGrafter"/>
</dbReference>
<dbReference type="PANTHER" id="PTHR43384">
    <property type="entry name" value="SEPTUM SITE-DETERMINING PROTEIN MIND HOMOLOG, CHLOROPLASTIC-RELATED"/>
    <property type="match status" value="1"/>
</dbReference>
<name>A0A2R4WIH0_9HYPH</name>
<dbReference type="SUPFAM" id="SSF52540">
    <property type="entry name" value="P-loop containing nucleoside triphosphate hydrolases"/>
    <property type="match status" value="1"/>
</dbReference>
<dbReference type="GO" id="GO:0009898">
    <property type="term" value="C:cytoplasmic side of plasma membrane"/>
    <property type="evidence" value="ECO:0007669"/>
    <property type="project" value="TreeGrafter"/>
</dbReference>
<dbReference type="InterPro" id="IPR027417">
    <property type="entry name" value="P-loop_NTPase"/>
</dbReference>
<dbReference type="PANTHER" id="PTHR43384:SF6">
    <property type="entry name" value="SEPTUM SITE-DETERMINING PROTEIN MIND HOMOLOG, CHLOROPLASTIC"/>
    <property type="match status" value="1"/>
</dbReference>
<dbReference type="GO" id="GO:0005524">
    <property type="term" value="F:ATP binding"/>
    <property type="evidence" value="ECO:0007669"/>
    <property type="project" value="UniProtKB-KW"/>
</dbReference>
<sequence length="418" mass="43995">MSEPGEPTGRVIAPVPRITVQAFCESGEVAAVIEAAAGDRRMQKAHTRVQMGGAAAATEAYRSAPTPNVIVVEIGTAKGNPLAALDSLAEVCDSGTKVVVIGHVNDVVLYREFIRRGVSEYLIAPIDAVAVIAAISELFSDPAAEPLGRTIAVVGARGGVGASTLAHNIAWSVSRDYGTATVIADLDIAFGTAGLNFNQDPPQGVAEAVFAPDRVDANFVDRLLSKCTDNLSLLAAPATLDRPTDFVEGAFDGVIDVLRASVPCIVLDVPHGWSAWCRRMLIGADEIVVVAAPDLTSLRNARNLFEVLRQARPHDRMPRLVLNGVGMPKRPEIAVSEFSKALDAPVAATVPFEPALFGTAANNGQMLAEVQPGAKVTEVLSELAGSLTGRGETRRGRGNILEPLLEPLLARLARRKAS</sequence>
<dbReference type="EMBL" id="CP028843">
    <property type="protein sequence ID" value="AWB21341.1"/>
    <property type="molecule type" value="Genomic_DNA"/>
</dbReference>
<dbReference type="InterPro" id="IPR011006">
    <property type="entry name" value="CheY-like_superfamily"/>
</dbReference>
<dbReference type="AlphaFoldDB" id="A0A2R4WIH0"/>